<feature type="transmembrane region" description="Helical" evidence="7">
    <location>
        <begin position="351"/>
        <end position="370"/>
    </location>
</feature>
<feature type="transmembrane region" description="Helical" evidence="7">
    <location>
        <begin position="168"/>
        <end position="188"/>
    </location>
</feature>
<dbReference type="PANTHER" id="PTHR23501">
    <property type="entry name" value="MAJOR FACILITATOR SUPERFAMILY"/>
    <property type="match status" value="1"/>
</dbReference>
<dbReference type="InterPro" id="IPR011701">
    <property type="entry name" value="MFS"/>
</dbReference>
<dbReference type="Proteomes" id="UP001213681">
    <property type="component" value="Unassembled WGS sequence"/>
</dbReference>
<evidence type="ECO:0000256" key="2">
    <source>
        <dbReference type="ARBA" id="ARBA00022448"/>
    </source>
</evidence>
<evidence type="ECO:0000256" key="3">
    <source>
        <dbReference type="ARBA" id="ARBA00022692"/>
    </source>
</evidence>
<dbReference type="AlphaFoldDB" id="A0AAD6BX37"/>
<dbReference type="PANTHER" id="PTHR23501:SF177">
    <property type="entry name" value="MAJOR FACILITATOR SUPERFAMILY (MFS) PROFILE DOMAIN-CONTAINING PROTEIN-RELATED"/>
    <property type="match status" value="1"/>
</dbReference>
<dbReference type="InterPro" id="IPR020846">
    <property type="entry name" value="MFS_dom"/>
</dbReference>
<evidence type="ECO:0000313" key="10">
    <source>
        <dbReference type="Proteomes" id="UP001213681"/>
    </source>
</evidence>
<proteinExistence type="predicted"/>
<feature type="transmembrane region" description="Helical" evidence="7">
    <location>
        <begin position="242"/>
        <end position="261"/>
    </location>
</feature>
<comment type="subcellular location">
    <subcellularLocation>
        <location evidence="1">Membrane</location>
        <topology evidence="1">Multi-pass membrane protein</topology>
    </subcellularLocation>
</comment>
<dbReference type="GO" id="GO:0005886">
    <property type="term" value="C:plasma membrane"/>
    <property type="evidence" value="ECO:0007669"/>
    <property type="project" value="TreeGrafter"/>
</dbReference>
<gene>
    <name evidence="9" type="ORF">N7458_009527</name>
</gene>
<evidence type="ECO:0000259" key="8">
    <source>
        <dbReference type="PROSITE" id="PS50850"/>
    </source>
</evidence>
<feature type="transmembrane region" description="Helical" evidence="7">
    <location>
        <begin position="407"/>
        <end position="425"/>
    </location>
</feature>
<evidence type="ECO:0000256" key="5">
    <source>
        <dbReference type="ARBA" id="ARBA00023136"/>
    </source>
</evidence>
<evidence type="ECO:0000256" key="4">
    <source>
        <dbReference type="ARBA" id="ARBA00022989"/>
    </source>
</evidence>
<keyword evidence="2" id="KW-0813">Transport</keyword>
<dbReference type="GO" id="GO:0022857">
    <property type="term" value="F:transmembrane transporter activity"/>
    <property type="evidence" value="ECO:0007669"/>
    <property type="project" value="InterPro"/>
</dbReference>
<keyword evidence="10" id="KW-1185">Reference proteome</keyword>
<feature type="transmembrane region" description="Helical" evidence="7">
    <location>
        <begin position="112"/>
        <end position="131"/>
    </location>
</feature>
<feature type="region of interest" description="Disordered" evidence="6">
    <location>
        <begin position="1"/>
        <end position="36"/>
    </location>
</feature>
<feature type="transmembrane region" description="Helical" evidence="7">
    <location>
        <begin position="310"/>
        <end position="331"/>
    </location>
</feature>
<feature type="transmembrane region" description="Helical" evidence="7">
    <location>
        <begin position="513"/>
        <end position="532"/>
    </location>
</feature>
<sequence>MDFSTNGEPKFDPSSRPGPLGSNSTTKGESQPEDEMKYPSGAALTVIMIGLVAAIFLISLDTTIVSTAIPRITDEFHTVADMGWYGSAFFLTLASFQGSWGKVYRYFPLKTSYIASIFIFEVGSLICAVAQNSVTLIVGRAIAGLGAAGISSGSYTILAFTARPEKRAAMTGIIGASFAIASVAGPLIGGAFTEHSTWRWCFWVNLPIGGVAAGLIVLFFHSPPQAQAKNTTWKEIVLQMDLSGITLLLGAICCYLLALQWGGASYPWSNSKVIGTLVGFVMLIVLFVVNEAFLKDKAMIPPRLMKQRTILFCSMFTFFLSGSFYLLLYYLPNYFQSVKNASAASSGVRTLPLVLGNGLFAVASGALLGVIGYYLPLLTVGSVMITIASGLLYTLDLHSNSGAWIGYQALAGIGVGLCIQVPIMAGQAVVEVQDLSIISAGVLLFQCMGGAMCVQAAQAVFSNTLLKEVLKRAPDLSPALIIQTGATELRDVFAGEQVTIILNGYVVALQDCFLLSTVLAAIAALISVNSGWNNLNKKKKETDASSQGNP</sequence>
<dbReference type="Gene3D" id="1.20.1250.20">
    <property type="entry name" value="MFS general substrate transporter like domains"/>
    <property type="match status" value="1"/>
</dbReference>
<keyword evidence="5 7" id="KW-0472">Membrane</keyword>
<dbReference type="FunFam" id="1.20.1250.20:FF:000196">
    <property type="entry name" value="MFS toxin efflux pump (AflT)"/>
    <property type="match status" value="1"/>
</dbReference>
<feature type="transmembrane region" description="Helical" evidence="7">
    <location>
        <begin position="377"/>
        <end position="395"/>
    </location>
</feature>
<reference evidence="9" key="1">
    <citation type="submission" date="2022-12" db="EMBL/GenBank/DDBJ databases">
        <authorList>
            <person name="Petersen C."/>
        </authorList>
    </citation>
    <scope>NUCLEOTIDE SEQUENCE</scope>
    <source>
        <strain evidence="9">IBT 16125</strain>
    </source>
</reference>
<dbReference type="FunFam" id="1.20.1720.10:FF:000012">
    <property type="entry name" value="MFS toxin efflux pump (AflT)"/>
    <property type="match status" value="1"/>
</dbReference>
<feature type="transmembrane region" description="Helical" evidence="7">
    <location>
        <begin position="41"/>
        <end position="62"/>
    </location>
</feature>
<dbReference type="PROSITE" id="PS50850">
    <property type="entry name" value="MFS"/>
    <property type="match status" value="1"/>
</dbReference>
<dbReference type="SUPFAM" id="SSF103473">
    <property type="entry name" value="MFS general substrate transporter"/>
    <property type="match status" value="1"/>
</dbReference>
<name>A0AAD6BX37_9EURO</name>
<organism evidence="9 10">
    <name type="scientific">Penicillium daleae</name>
    <dbReference type="NCBI Taxonomy" id="63821"/>
    <lineage>
        <taxon>Eukaryota</taxon>
        <taxon>Fungi</taxon>
        <taxon>Dikarya</taxon>
        <taxon>Ascomycota</taxon>
        <taxon>Pezizomycotina</taxon>
        <taxon>Eurotiomycetes</taxon>
        <taxon>Eurotiomycetidae</taxon>
        <taxon>Eurotiales</taxon>
        <taxon>Aspergillaceae</taxon>
        <taxon>Penicillium</taxon>
    </lineage>
</organism>
<feature type="transmembrane region" description="Helical" evidence="7">
    <location>
        <begin position="273"/>
        <end position="289"/>
    </location>
</feature>
<feature type="transmembrane region" description="Helical" evidence="7">
    <location>
        <begin position="137"/>
        <end position="161"/>
    </location>
</feature>
<dbReference type="GeneID" id="81603152"/>
<feature type="transmembrane region" description="Helical" evidence="7">
    <location>
        <begin position="200"/>
        <end position="221"/>
    </location>
</feature>
<keyword evidence="4 7" id="KW-1133">Transmembrane helix</keyword>
<reference evidence="9" key="2">
    <citation type="journal article" date="2023" name="IMA Fungus">
        <title>Comparative genomic study of the Penicillium genus elucidates a diverse pangenome and 15 lateral gene transfer events.</title>
        <authorList>
            <person name="Petersen C."/>
            <person name="Sorensen T."/>
            <person name="Nielsen M.R."/>
            <person name="Sondergaard T.E."/>
            <person name="Sorensen J.L."/>
            <person name="Fitzpatrick D.A."/>
            <person name="Frisvad J.C."/>
            <person name="Nielsen K.L."/>
        </authorList>
    </citation>
    <scope>NUCLEOTIDE SEQUENCE</scope>
    <source>
        <strain evidence="9">IBT 16125</strain>
    </source>
</reference>
<accession>A0AAD6BX37</accession>
<feature type="transmembrane region" description="Helical" evidence="7">
    <location>
        <begin position="437"/>
        <end position="461"/>
    </location>
</feature>
<protein>
    <recommendedName>
        <fullName evidence="8">Major facilitator superfamily (MFS) profile domain-containing protein</fullName>
    </recommendedName>
</protein>
<dbReference type="InterPro" id="IPR036259">
    <property type="entry name" value="MFS_trans_sf"/>
</dbReference>
<keyword evidence="3 7" id="KW-0812">Transmembrane</keyword>
<evidence type="ECO:0000313" key="9">
    <source>
        <dbReference type="EMBL" id="KAJ5438529.1"/>
    </source>
</evidence>
<dbReference type="CDD" id="cd17502">
    <property type="entry name" value="MFS_Azr1_MDR_like"/>
    <property type="match status" value="1"/>
</dbReference>
<comment type="caution">
    <text evidence="9">The sequence shown here is derived from an EMBL/GenBank/DDBJ whole genome shotgun (WGS) entry which is preliminary data.</text>
</comment>
<evidence type="ECO:0000256" key="1">
    <source>
        <dbReference type="ARBA" id="ARBA00004141"/>
    </source>
</evidence>
<evidence type="ECO:0000256" key="6">
    <source>
        <dbReference type="SAM" id="MobiDB-lite"/>
    </source>
</evidence>
<dbReference type="Pfam" id="PF07690">
    <property type="entry name" value="MFS_1"/>
    <property type="match status" value="1"/>
</dbReference>
<dbReference type="RefSeq" id="XP_056761758.1">
    <property type="nucleotide sequence ID" value="XM_056912909.1"/>
</dbReference>
<evidence type="ECO:0000256" key="7">
    <source>
        <dbReference type="SAM" id="Phobius"/>
    </source>
</evidence>
<feature type="domain" description="Major facilitator superfamily (MFS) profile" evidence="8">
    <location>
        <begin position="47"/>
        <end position="535"/>
    </location>
</feature>
<dbReference type="EMBL" id="JAPVEA010000008">
    <property type="protein sequence ID" value="KAJ5438529.1"/>
    <property type="molecule type" value="Genomic_DNA"/>
</dbReference>
<dbReference type="Gene3D" id="1.20.1720.10">
    <property type="entry name" value="Multidrug resistance protein D"/>
    <property type="match status" value="1"/>
</dbReference>